<dbReference type="AlphaFoldDB" id="D6LES1"/>
<reference evidence="1 2" key="1">
    <citation type="submission" date="2010-03" db="EMBL/GenBank/DDBJ databases">
        <title>The Genome Sequence of Fusobacterium sp. 1_1_41FAA.</title>
        <authorList>
            <consortium name="The Broad Institute Genome Sequencing Platform"/>
            <person name="Ward D."/>
            <person name="Earl A."/>
            <person name="Feldgarden M."/>
            <person name="Gevers D."/>
            <person name="Young S.K."/>
            <person name="Zeng Q."/>
            <person name="Koehrsen M."/>
            <person name="Alvarado L."/>
            <person name="Berlin A."/>
            <person name="Borenstein D."/>
            <person name="Chapman S."/>
            <person name="Chen Z."/>
            <person name="Engels R."/>
            <person name="Freedman E."/>
            <person name="Gellesch M."/>
            <person name="Goldberg J."/>
            <person name="Griggs A."/>
            <person name="Gujja S."/>
            <person name="Heilman E."/>
            <person name="Heiman D."/>
            <person name="Hepburn T."/>
            <person name="Howarth C."/>
            <person name="Jen D."/>
            <person name="Larson L."/>
            <person name="Mehta T."/>
            <person name="Park D."/>
            <person name="Pearson M."/>
            <person name="Richards J."/>
            <person name="Roberts A."/>
            <person name="Saif S."/>
            <person name="Shea T."/>
            <person name="Shenoy N."/>
            <person name="Sisk P."/>
            <person name="Stolte C."/>
            <person name="Sykes S."/>
            <person name="Walk T."/>
            <person name="White J."/>
            <person name="Yandava C."/>
            <person name="Strauss J.C."/>
            <person name="Ambrose C.E."/>
            <person name="Allen-Vercoe E."/>
            <person name="Haas B."/>
            <person name="Henn M.R."/>
            <person name="Nusbaum C."/>
            <person name="Birren B."/>
        </authorList>
    </citation>
    <scope>NUCLEOTIDE SEQUENCE [LARGE SCALE GENOMIC DNA]</scope>
    <source>
        <strain evidence="1 2">1_1_41FAA</strain>
    </source>
</reference>
<gene>
    <name evidence="1" type="ORF">HMPREF0400_00207</name>
</gene>
<dbReference type="RefSeq" id="WP_008820234.1">
    <property type="nucleotide sequence ID" value="NZ_GG770381.1"/>
</dbReference>
<organism evidence="1 2">
    <name type="scientific">Fusobacterium periodonticum 1_1_41FAA</name>
    <dbReference type="NCBI Taxonomy" id="469621"/>
    <lineage>
        <taxon>Bacteria</taxon>
        <taxon>Fusobacteriati</taxon>
        <taxon>Fusobacteriota</taxon>
        <taxon>Fusobacteriia</taxon>
        <taxon>Fusobacteriales</taxon>
        <taxon>Fusobacteriaceae</taxon>
        <taxon>Fusobacterium</taxon>
    </lineage>
</organism>
<accession>D6LES1</accession>
<dbReference type="Pfam" id="PF10844">
    <property type="entry name" value="DUF2577"/>
    <property type="match status" value="1"/>
</dbReference>
<sequence length="150" mass="16675">MSDLGIMISEMIGQATKGTSIIKASVETPPPNLTIKFDGQVIPSEQIYCSNYLLPHYHRDYTIDGIIDKIEIDVSKYDYHNTTQDVMGHKIPKLEGSGTFQGNGTYKSHKDIWFEDTLQKGDEVLVLVMGVHYVVVTKIVKMPSGAIEGV</sequence>
<dbReference type="Proteomes" id="UP000003964">
    <property type="component" value="Unassembled WGS sequence"/>
</dbReference>
<name>D6LES1_9FUSO</name>
<proteinExistence type="predicted"/>
<evidence type="ECO:0000313" key="1">
    <source>
        <dbReference type="EMBL" id="EFG28656.2"/>
    </source>
</evidence>
<evidence type="ECO:0008006" key="3">
    <source>
        <dbReference type="Google" id="ProtNLM"/>
    </source>
</evidence>
<protein>
    <recommendedName>
        <fullName evidence="3">DUF2577 domain-containing protein</fullName>
    </recommendedName>
</protein>
<dbReference type="InterPro" id="IPR022555">
    <property type="entry name" value="DUF2577"/>
</dbReference>
<dbReference type="EMBL" id="GG770381">
    <property type="protein sequence ID" value="EFG28656.2"/>
    <property type="molecule type" value="Genomic_DNA"/>
</dbReference>
<evidence type="ECO:0000313" key="2">
    <source>
        <dbReference type="Proteomes" id="UP000003964"/>
    </source>
</evidence>